<evidence type="ECO:0000313" key="1">
    <source>
        <dbReference type="EMBL" id="CAD8156437.1"/>
    </source>
</evidence>
<comment type="caution">
    <text evidence="1">The sequence shown here is derived from an EMBL/GenBank/DDBJ whole genome shotgun (WGS) entry which is preliminary data.</text>
</comment>
<sequence length="155" mass="18020">MYIYFQKLNKPNLFFKYESTILGITAKSQYFNKSEKTKEMRQTNIQAAKGNILISMSSCIGCNKNQFWTDWNGQNDLNAKHQVLITNDGATILKQLDMVQQCIPWNLIDVKQNILREGNTADNYFRGISICFRKCVQKLWMNQKPAELDNKIIVV</sequence>
<proteinExistence type="predicted"/>
<name>A0A8S1TY92_PAROT</name>
<keyword evidence="2" id="KW-1185">Reference proteome</keyword>
<reference evidence="1" key="1">
    <citation type="submission" date="2021-01" db="EMBL/GenBank/DDBJ databases">
        <authorList>
            <consortium name="Genoscope - CEA"/>
            <person name="William W."/>
        </authorList>
    </citation>
    <scope>NUCLEOTIDE SEQUENCE</scope>
</reference>
<dbReference type="Proteomes" id="UP000683925">
    <property type="component" value="Unassembled WGS sequence"/>
</dbReference>
<dbReference type="OrthoDB" id="10557177at2759"/>
<evidence type="ECO:0000313" key="2">
    <source>
        <dbReference type="Proteomes" id="UP000683925"/>
    </source>
</evidence>
<dbReference type="AlphaFoldDB" id="A0A8S1TY92"/>
<protein>
    <submittedName>
        <fullName evidence="1">Uncharacterized protein</fullName>
    </submittedName>
</protein>
<accession>A0A8S1TY92</accession>
<gene>
    <name evidence="1" type="ORF">POCTA_138.1.T0320110</name>
</gene>
<organism evidence="1 2">
    <name type="scientific">Paramecium octaurelia</name>
    <dbReference type="NCBI Taxonomy" id="43137"/>
    <lineage>
        <taxon>Eukaryota</taxon>
        <taxon>Sar</taxon>
        <taxon>Alveolata</taxon>
        <taxon>Ciliophora</taxon>
        <taxon>Intramacronucleata</taxon>
        <taxon>Oligohymenophorea</taxon>
        <taxon>Peniculida</taxon>
        <taxon>Parameciidae</taxon>
        <taxon>Paramecium</taxon>
    </lineage>
</organism>
<dbReference type="EMBL" id="CAJJDP010000032">
    <property type="protein sequence ID" value="CAD8156437.1"/>
    <property type="molecule type" value="Genomic_DNA"/>
</dbReference>